<feature type="region of interest" description="Disordered" evidence="1">
    <location>
        <begin position="1"/>
        <end position="52"/>
    </location>
</feature>
<dbReference type="AlphaFoldDB" id="A0AAN6GQJ0"/>
<evidence type="ECO:0000313" key="2">
    <source>
        <dbReference type="EMBL" id="KAK0545902.1"/>
    </source>
</evidence>
<dbReference type="Proteomes" id="UP001176517">
    <property type="component" value="Unassembled WGS sequence"/>
</dbReference>
<feature type="region of interest" description="Disordered" evidence="1">
    <location>
        <begin position="157"/>
        <end position="188"/>
    </location>
</feature>
<accession>A0AAN6GQJ0</accession>
<feature type="compositionally biased region" description="Basic and acidic residues" evidence="1">
    <location>
        <begin position="39"/>
        <end position="48"/>
    </location>
</feature>
<evidence type="ECO:0000256" key="1">
    <source>
        <dbReference type="SAM" id="MobiDB-lite"/>
    </source>
</evidence>
<organism evidence="2 3">
    <name type="scientific">Tilletia horrida</name>
    <dbReference type="NCBI Taxonomy" id="155126"/>
    <lineage>
        <taxon>Eukaryota</taxon>
        <taxon>Fungi</taxon>
        <taxon>Dikarya</taxon>
        <taxon>Basidiomycota</taxon>
        <taxon>Ustilaginomycotina</taxon>
        <taxon>Exobasidiomycetes</taxon>
        <taxon>Tilletiales</taxon>
        <taxon>Tilletiaceae</taxon>
        <taxon>Tilletia</taxon>
    </lineage>
</organism>
<sequence>MSSNASSQFTASSSSQDSSSNSAFSSQSSQDVRAVPPLRIDDQRKDTDALMDSPWDSEAYKNVDPLAYYHQHMLESNPDLDASVASDDDLLTLLRTTPDRNKLKWIEECGLPLSAQPVPVTYPPWHGKIGQHNTSVLSFESPTNSAASMTSSVASSFFTNSSRTNSGDNYTSSTHGTQTDSSQCTSSQ</sequence>
<comment type="caution">
    <text evidence="2">The sequence shown here is derived from an EMBL/GenBank/DDBJ whole genome shotgun (WGS) entry which is preliminary data.</text>
</comment>
<feature type="compositionally biased region" description="Polar residues" evidence="1">
    <location>
        <begin position="167"/>
        <end position="176"/>
    </location>
</feature>
<dbReference type="EMBL" id="JAPDMZ010000212">
    <property type="protein sequence ID" value="KAK0545902.1"/>
    <property type="molecule type" value="Genomic_DNA"/>
</dbReference>
<feature type="compositionally biased region" description="Low complexity" evidence="1">
    <location>
        <begin position="177"/>
        <end position="188"/>
    </location>
</feature>
<name>A0AAN6GQJ0_9BASI</name>
<reference evidence="2" key="1">
    <citation type="journal article" date="2023" name="PhytoFront">
        <title>Draft Genome Resources of Seven Strains of Tilletia horrida, Causal Agent of Kernel Smut of Rice.</title>
        <authorList>
            <person name="Khanal S."/>
            <person name="Antony Babu S."/>
            <person name="Zhou X.G."/>
        </authorList>
    </citation>
    <scope>NUCLEOTIDE SEQUENCE</scope>
    <source>
        <strain evidence="2">TX6</strain>
    </source>
</reference>
<feature type="compositionally biased region" description="Low complexity" evidence="1">
    <location>
        <begin position="157"/>
        <end position="166"/>
    </location>
</feature>
<protein>
    <submittedName>
        <fullName evidence="2">Uncharacterized protein</fullName>
    </submittedName>
</protein>
<feature type="compositionally biased region" description="Low complexity" evidence="1">
    <location>
        <begin position="1"/>
        <end position="31"/>
    </location>
</feature>
<proteinExistence type="predicted"/>
<gene>
    <name evidence="2" type="ORF">OC846_005474</name>
</gene>
<keyword evidence="3" id="KW-1185">Reference proteome</keyword>
<evidence type="ECO:0000313" key="3">
    <source>
        <dbReference type="Proteomes" id="UP001176517"/>
    </source>
</evidence>